<comment type="caution">
    <text evidence="2">The sequence shown here is derived from an EMBL/GenBank/DDBJ whole genome shotgun (WGS) entry which is preliminary data.</text>
</comment>
<dbReference type="Gene3D" id="3.90.25.10">
    <property type="entry name" value="UDP-galactose 4-epimerase, domain 1"/>
    <property type="match status" value="1"/>
</dbReference>
<dbReference type="EMBL" id="BAAAGX010000018">
    <property type="protein sequence ID" value="GAA0257316.1"/>
    <property type="molecule type" value="Genomic_DNA"/>
</dbReference>
<dbReference type="Pfam" id="PF05368">
    <property type="entry name" value="NmrA"/>
    <property type="match status" value="1"/>
</dbReference>
<feature type="domain" description="NmrA-like" evidence="1">
    <location>
        <begin position="2"/>
        <end position="216"/>
    </location>
</feature>
<dbReference type="SUPFAM" id="SSF51735">
    <property type="entry name" value="NAD(P)-binding Rossmann-fold domains"/>
    <property type="match status" value="1"/>
</dbReference>
<dbReference type="Gene3D" id="3.40.50.720">
    <property type="entry name" value="NAD(P)-binding Rossmann-like Domain"/>
    <property type="match status" value="1"/>
</dbReference>
<dbReference type="PANTHER" id="PTHR43162:SF1">
    <property type="entry name" value="PRESTALK A DIFFERENTIATION PROTEIN A"/>
    <property type="match status" value="1"/>
</dbReference>
<name>A0ABP3ED76_9ACTN</name>
<accession>A0ABP3ED76</accession>
<protein>
    <submittedName>
        <fullName evidence="2">SDR family oxidoreductase</fullName>
    </submittedName>
</protein>
<dbReference type="InterPro" id="IPR036291">
    <property type="entry name" value="NAD(P)-bd_dom_sf"/>
</dbReference>
<evidence type="ECO:0000313" key="3">
    <source>
        <dbReference type="Proteomes" id="UP001500967"/>
    </source>
</evidence>
<dbReference type="InterPro" id="IPR051604">
    <property type="entry name" value="Ergot_Alk_Oxidoreductase"/>
</dbReference>
<dbReference type="PANTHER" id="PTHR43162">
    <property type="match status" value="1"/>
</dbReference>
<proteinExistence type="predicted"/>
<reference evidence="3" key="1">
    <citation type="journal article" date="2019" name="Int. J. Syst. Evol. Microbiol.">
        <title>The Global Catalogue of Microorganisms (GCM) 10K type strain sequencing project: providing services to taxonomists for standard genome sequencing and annotation.</title>
        <authorList>
            <consortium name="The Broad Institute Genomics Platform"/>
            <consortium name="The Broad Institute Genome Sequencing Center for Infectious Disease"/>
            <person name="Wu L."/>
            <person name="Ma J."/>
        </authorList>
    </citation>
    <scope>NUCLEOTIDE SEQUENCE [LARGE SCALE GENOMIC DNA]</scope>
    <source>
        <strain evidence="3">JCM 10425</strain>
    </source>
</reference>
<evidence type="ECO:0000259" key="1">
    <source>
        <dbReference type="Pfam" id="PF05368"/>
    </source>
</evidence>
<sequence>MTREIAVTGATGQVGGRVAAQLAASGVPHRLLVRGSVPSPGTRVSIGAGYADGPAVRGALEGVGTLFLVSGRESADRVAEHRTVIDAAVAAGVERIVYLSFLGAAPDCTFTFGRDHWHTEQHIRGTGLGFTFLRDSFYTSMLPALVGPDGVLRGPGGTGRVSAVAPGDVADVVTAVLTDPGPGERTYELTGPEAISLAEAAEELGRRVGRPIRYHEETVAEAYASRAVHGAPDFEVDGWVTSYVAIADGSLSRVSDAVERLTGHPATTFAQYLDANPESYAHLR</sequence>
<organism evidence="2 3">
    <name type="scientific">Cryptosporangium japonicum</name>
    <dbReference type="NCBI Taxonomy" id="80872"/>
    <lineage>
        <taxon>Bacteria</taxon>
        <taxon>Bacillati</taxon>
        <taxon>Actinomycetota</taxon>
        <taxon>Actinomycetes</taxon>
        <taxon>Cryptosporangiales</taxon>
        <taxon>Cryptosporangiaceae</taxon>
        <taxon>Cryptosporangium</taxon>
    </lineage>
</organism>
<gene>
    <name evidence="2" type="ORF">GCM10009539_48340</name>
</gene>
<evidence type="ECO:0000313" key="2">
    <source>
        <dbReference type="EMBL" id="GAA0257316.1"/>
    </source>
</evidence>
<dbReference type="InterPro" id="IPR008030">
    <property type="entry name" value="NmrA-like"/>
</dbReference>
<keyword evidence="3" id="KW-1185">Reference proteome</keyword>
<dbReference type="CDD" id="cd05269">
    <property type="entry name" value="TMR_SDR_a"/>
    <property type="match status" value="1"/>
</dbReference>
<dbReference type="Proteomes" id="UP001500967">
    <property type="component" value="Unassembled WGS sequence"/>
</dbReference>
<dbReference type="RefSeq" id="WP_344651183.1">
    <property type="nucleotide sequence ID" value="NZ_BAAAGX010000018.1"/>
</dbReference>